<reference evidence="2 3" key="1">
    <citation type="submission" date="2019-12" db="EMBL/GenBank/DDBJ databases">
        <title>Draft genome sequence of the ascomycete Xylaria multiplex DSM 110363.</title>
        <authorList>
            <person name="Buettner E."/>
            <person name="Kellner H."/>
        </authorList>
    </citation>
    <scope>NUCLEOTIDE SEQUENCE [LARGE SCALE GENOMIC DNA]</scope>
    <source>
        <strain evidence="2 3">DSM 110363</strain>
    </source>
</reference>
<dbReference type="AlphaFoldDB" id="A0A7C8MJV1"/>
<dbReference type="EMBL" id="WUBL01000162">
    <property type="protein sequence ID" value="KAF2964188.1"/>
    <property type="molecule type" value="Genomic_DNA"/>
</dbReference>
<protein>
    <submittedName>
        <fullName evidence="2">Uncharacterized protein</fullName>
    </submittedName>
</protein>
<gene>
    <name evidence="2" type="ORF">GQX73_g9364</name>
</gene>
<dbReference type="Proteomes" id="UP000481858">
    <property type="component" value="Unassembled WGS sequence"/>
</dbReference>
<dbReference type="OrthoDB" id="2537141at2759"/>
<evidence type="ECO:0000313" key="2">
    <source>
        <dbReference type="EMBL" id="KAF2964188.1"/>
    </source>
</evidence>
<keyword evidence="3" id="KW-1185">Reference proteome</keyword>
<accession>A0A7C8MJV1</accession>
<organism evidence="2 3">
    <name type="scientific">Xylaria multiplex</name>
    <dbReference type="NCBI Taxonomy" id="323545"/>
    <lineage>
        <taxon>Eukaryota</taxon>
        <taxon>Fungi</taxon>
        <taxon>Dikarya</taxon>
        <taxon>Ascomycota</taxon>
        <taxon>Pezizomycotina</taxon>
        <taxon>Sordariomycetes</taxon>
        <taxon>Xylariomycetidae</taxon>
        <taxon>Xylariales</taxon>
        <taxon>Xylariaceae</taxon>
        <taxon>Xylaria</taxon>
    </lineage>
</organism>
<evidence type="ECO:0000256" key="1">
    <source>
        <dbReference type="SAM" id="MobiDB-lite"/>
    </source>
</evidence>
<proteinExistence type="predicted"/>
<name>A0A7C8MJV1_9PEZI</name>
<feature type="region of interest" description="Disordered" evidence="1">
    <location>
        <begin position="85"/>
        <end position="160"/>
    </location>
</feature>
<dbReference type="InParanoid" id="A0A7C8MJV1"/>
<evidence type="ECO:0000313" key="3">
    <source>
        <dbReference type="Proteomes" id="UP000481858"/>
    </source>
</evidence>
<sequence length="377" mass="41986">MKPKCSDNTGITIAQLARLEERWSTILPVEWRVQRAPELDARPVVKQKEGVVLDAPGGAYPLIGKKTAQQVLVNPMREIAPARHTCRHSDASSNTNIHDIATGPVSFPQERDQTVDDAASADQDRTSIASRDAMPPPPIPSSRVDSLHTTIPKPEPNLSSLIRIETAKPLETHIQVPDYERPEITDSYKTTDQRCEVGGVPKKIIPSFDSVSWIPQAISSNIVSYDRGKTMSRLSMRSPIYENQNKGINQQGASHPIPSPTAHTSESLADFIVKIESELDEPISPDTNYQPGSTVEDWEFFLDSSSAYDTLTRQLTTSGGLRVHDPRPLIGVFEACQNSNDYEELAALAMPIKSRSDDFDEFLEMSNFWRPNRFSHR</sequence>
<comment type="caution">
    <text evidence="2">The sequence shown here is derived from an EMBL/GenBank/DDBJ whole genome shotgun (WGS) entry which is preliminary data.</text>
</comment>